<organism evidence="2 3">
    <name type="scientific">Hibiscus syriacus</name>
    <name type="common">Rose of Sharon</name>
    <dbReference type="NCBI Taxonomy" id="106335"/>
    <lineage>
        <taxon>Eukaryota</taxon>
        <taxon>Viridiplantae</taxon>
        <taxon>Streptophyta</taxon>
        <taxon>Embryophyta</taxon>
        <taxon>Tracheophyta</taxon>
        <taxon>Spermatophyta</taxon>
        <taxon>Magnoliopsida</taxon>
        <taxon>eudicotyledons</taxon>
        <taxon>Gunneridae</taxon>
        <taxon>Pentapetalae</taxon>
        <taxon>rosids</taxon>
        <taxon>malvids</taxon>
        <taxon>Malvales</taxon>
        <taxon>Malvaceae</taxon>
        <taxon>Malvoideae</taxon>
        <taxon>Hibiscus</taxon>
    </lineage>
</organism>
<name>A0A6A2WEL0_HIBSY</name>
<dbReference type="AlphaFoldDB" id="A0A6A2WEL0"/>
<reference evidence="2" key="1">
    <citation type="submission" date="2019-09" db="EMBL/GenBank/DDBJ databases">
        <title>Draft genome information of white flower Hibiscus syriacus.</title>
        <authorList>
            <person name="Kim Y.-M."/>
        </authorList>
    </citation>
    <scope>NUCLEOTIDE SEQUENCE [LARGE SCALE GENOMIC DNA]</scope>
    <source>
        <strain evidence="2">YM2019G1</strain>
    </source>
</reference>
<dbReference type="Gene3D" id="1.10.287.110">
    <property type="entry name" value="DnaJ domain"/>
    <property type="match status" value="1"/>
</dbReference>
<evidence type="ECO:0000313" key="2">
    <source>
        <dbReference type="EMBL" id="KAE8656923.1"/>
    </source>
</evidence>
<sequence>MASAVGMVGGKGCSWWLQVKGKKKKKTVNGVRVCCSYSSSVMDPYKTLRIQPGASESEVKKAFRQLALQYHPDVLQRKQLWGPVSNDQ</sequence>
<dbReference type="SMART" id="SM00271">
    <property type="entry name" value="DnaJ"/>
    <property type="match status" value="1"/>
</dbReference>
<evidence type="ECO:0000313" key="3">
    <source>
        <dbReference type="Proteomes" id="UP000436088"/>
    </source>
</evidence>
<dbReference type="InterPro" id="IPR050817">
    <property type="entry name" value="DjlA_DnaK_co-chaperone"/>
</dbReference>
<dbReference type="InterPro" id="IPR036869">
    <property type="entry name" value="J_dom_sf"/>
</dbReference>
<dbReference type="CDD" id="cd06257">
    <property type="entry name" value="DnaJ"/>
    <property type="match status" value="1"/>
</dbReference>
<protein>
    <submittedName>
        <fullName evidence="2">Chaperone protein dnaJ 8</fullName>
    </submittedName>
</protein>
<dbReference type="InterPro" id="IPR001623">
    <property type="entry name" value="DnaJ_domain"/>
</dbReference>
<dbReference type="Pfam" id="PF00226">
    <property type="entry name" value="DnaJ"/>
    <property type="match status" value="1"/>
</dbReference>
<evidence type="ECO:0000259" key="1">
    <source>
        <dbReference type="PROSITE" id="PS50076"/>
    </source>
</evidence>
<dbReference type="Proteomes" id="UP000436088">
    <property type="component" value="Unassembled WGS sequence"/>
</dbReference>
<proteinExistence type="predicted"/>
<accession>A0A6A2WEL0</accession>
<dbReference type="PANTHER" id="PTHR24074">
    <property type="entry name" value="CO-CHAPERONE PROTEIN DJLA"/>
    <property type="match status" value="1"/>
</dbReference>
<dbReference type="EMBL" id="VEPZ02001762">
    <property type="protein sequence ID" value="KAE8656923.1"/>
    <property type="molecule type" value="Genomic_DNA"/>
</dbReference>
<dbReference type="PROSITE" id="PS50076">
    <property type="entry name" value="DNAJ_2"/>
    <property type="match status" value="1"/>
</dbReference>
<comment type="caution">
    <text evidence="2">The sequence shown here is derived from an EMBL/GenBank/DDBJ whole genome shotgun (WGS) entry which is preliminary data.</text>
</comment>
<dbReference type="SUPFAM" id="SSF46565">
    <property type="entry name" value="Chaperone J-domain"/>
    <property type="match status" value="1"/>
</dbReference>
<feature type="domain" description="J" evidence="1">
    <location>
        <begin position="43"/>
        <end position="88"/>
    </location>
</feature>
<dbReference type="PRINTS" id="PR00625">
    <property type="entry name" value="JDOMAIN"/>
</dbReference>
<gene>
    <name evidence="2" type="ORF">F3Y22_tig00116997pilonHSYRG00607</name>
</gene>
<keyword evidence="3" id="KW-1185">Reference proteome</keyword>